<dbReference type="EMBL" id="ABCS01000017">
    <property type="protein sequence ID" value="EDM79696.1"/>
    <property type="molecule type" value="Genomic_DNA"/>
</dbReference>
<feature type="chain" id="PRO_5002695074" description="Secreted protein" evidence="1">
    <location>
        <begin position="30"/>
        <end position="173"/>
    </location>
</feature>
<feature type="signal peptide" evidence="1">
    <location>
        <begin position="1"/>
        <end position="29"/>
    </location>
</feature>
<evidence type="ECO:0000256" key="1">
    <source>
        <dbReference type="SAM" id="SignalP"/>
    </source>
</evidence>
<dbReference type="STRING" id="391625.PPSIR1_16580"/>
<comment type="caution">
    <text evidence="2">The sequence shown here is derived from an EMBL/GenBank/DDBJ whole genome shotgun (WGS) entry which is preliminary data.</text>
</comment>
<keyword evidence="3" id="KW-1185">Reference proteome</keyword>
<evidence type="ECO:0000313" key="3">
    <source>
        <dbReference type="Proteomes" id="UP000005801"/>
    </source>
</evidence>
<dbReference type="Proteomes" id="UP000005801">
    <property type="component" value="Unassembled WGS sequence"/>
</dbReference>
<protein>
    <recommendedName>
        <fullName evidence="4">Secreted protein</fullName>
    </recommendedName>
</protein>
<dbReference type="AlphaFoldDB" id="A6G371"/>
<organism evidence="2 3">
    <name type="scientific">Plesiocystis pacifica SIR-1</name>
    <dbReference type="NCBI Taxonomy" id="391625"/>
    <lineage>
        <taxon>Bacteria</taxon>
        <taxon>Pseudomonadati</taxon>
        <taxon>Myxococcota</taxon>
        <taxon>Polyangia</taxon>
        <taxon>Nannocystales</taxon>
        <taxon>Nannocystaceae</taxon>
        <taxon>Plesiocystis</taxon>
    </lineage>
</organism>
<name>A6G371_9BACT</name>
<evidence type="ECO:0000313" key="2">
    <source>
        <dbReference type="EMBL" id="EDM79696.1"/>
    </source>
</evidence>
<dbReference type="PROSITE" id="PS51257">
    <property type="entry name" value="PROKAR_LIPOPROTEIN"/>
    <property type="match status" value="1"/>
</dbReference>
<gene>
    <name evidence="2" type="ORF">PPSIR1_16580</name>
</gene>
<dbReference type="OrthoDB" id="9842282at2"/>
<reference evidence="2 3" key="1">
    <citation type="submission" date="2007-06" db="EMBL/GenBank/DDBJ databases">
        <authorList>
            <person name="Shimkets L."/>
            <person name="Ferriera S."/>
            <person name="Johnson J."/>
            <person name="Kravitz S."/>
            <person name="Beeson K."/>
            <person name="Sutton G."/>
            <person name="Rogers Y.-H."/>
            <person name="Friedman R."/>
            <person name="Frazier M."/>
            <person name="Venter J.C."/>
        </authorList>
    </citation>
    <scope>NUCLEOTIDE SEQUENCE [LARGE SCALE GENOMIC DNA]</scope>
    <source>
        <strain evidence="2 3">SIR-1</strain>
    </source>
</reference>
<dbReference type="RefSeq" id="WP_006971170.1">
    <property type="nucleotide sequence ID" value="NZ_ABCS01000017.1"/>
</dbReference>
<proteinExistence type="predicted"/>
<evidence type="ECO:0008006" key="4">
    <source>
        <dbReference type="Google" id="ProtNLM"/>
    </source>
</evidence>
<sequence>MRRLGTKRSHTLLRAACVLALGLGLGACSDEGGGEDEAGESGGEVGESASLAITTDAASLCTDGVEGLEIVTRRVDCFDPPLPCTAPANPPWVTGTSRTCAELSGAQEWSVTVAQTGRWETRLRPTAGGSEDAGACLAVSGMTNTPVAKADLESTAVITLEPETAACTLTGTL</sequence>
<keyword evidence="1" id="KW-0732">Signal</keyword>
<accession>A6G371</accession>